<gene>
    <name evidence="3" type="primary">FMN2</name>
    <name evidence="3" type="ORF">E2C01_069813</name>
</gene>
<name>A0A5B7I0F2_PORTR</name>
<evidence type="ECO:0000259" key="2">
    <source>
        <dbReference type="PROSITE" id="PS51444"/>
    </source>
</evidence>
<reference evidence="3 4" key="1">
    <citation type="submission" date="2019-05" db="EMBL/GenBank/DDBJ databases">
        <title>Another draft genome of Portunus trituberculatus and its Hox gene families provides insights of decapod evolution.</title>
        <authorList>
            <person name="Jeong J.-H."/>
            <person name="Song I."/>
            <person name="Kim S."/>
            <person name="Choi T."/>
            <person name="Kim D."/>
            <person name="Ryu S."/>
            <person name="Kim W."/>
        </authorList>
    </citation>
    <scope>NUCLEOTIDE SEQUENCE [LARGE SCALE GENOMIC DNA]</scope>
    <source>
        <tissue evidence="3">Muscle</tissue>
    </source>
</reference>
<dbReference type="Proteomes" id="UP000324222">
    <property type="component" value="Unassembled WGS sequence"/>
</dbReference>
<dbReference type="PRINTS" id="PR00828">
    <property type="entry name" value="FORMIN"/>
</dbReference>
<dbReference type="GO" id="GO:0005737">
    <property type="term" value="C:cytoplasm"/>
    <property type="evidence" value="ECO:0007669"/>
    <property type="project" value="TreeGrafter"/>
</dbReference>
<protein>
    <submittedName>
        <fullName evidence="3">Formin-2</fullName>
    </submittedName>
</protein>
<dbReference type="GO" id="GO:0008017">
    <property type="term" value="F:microtubule binding"/>
    <property type="evidence" value="ECO:0007669"/>
    <property type="project" value="InterPro"/>
</dbReference>
<dbReference type="Pfam" id="PF02181">
    <property type="entry name" value="FH2"/>
    <property type="match status" value="1"/>
</dbReference>
<dbReference type="GO" id="GO:0045010">
    <property type="term" value="P:actin nucleation"/>
    <property type="evidence" value="ECO:0007669"/>
    <property type="project" value="InterPro"/>
</dbReference>
<dbReference type="Gene3D" id="1.20.58.2220">
    <property type="entry name" value="Formin, FH2 domain"/>
    <property type="match status" value="1"/>
</dbReference>
<dbReference type="InterPro" id="IPR001265">
    <property type="entry name" value="Formin_Cappuccino_subfam"/>
</dbReference>
<evidence type="ECO:0000313" key="4">
    <source>
        <dbReference type="Proteomes" id="UP000324222"/>
    </source>
</evidence>
<dbReference type="GO" id="GO:0005884">
    <property type="term" value="C:actin filament"/>
    <property type="evidence" value="ECO:0007669"/>
    <property type="project" value="InterPro"/>
</dbReference>
<proteinExistence type="inferred from homology"/>
<dbReference type="InterPro" id="IPR015425">
    <property type="entry name" value="FH2_Formin"/>
</dbReference>
<sequence>MFQATFAEEVEIIHNRNSMLHSTIDALTSDSIKRIFGLILAIGNYMNGGNRTRGQADGFGLEILPKIKDVKSKDSSYTLLHFVVNKYIEKYEGDEAGTDKVQLPIPDPYMVERSSNFKFEDLEADLKEIGKNLKGIVSLLVVLL</sequence>
<dbReference type="OrthoDB" id="427644at2759"/>
<organism evidence="3 4">
    <name type="scientific">Portunus trituberculatus</name>
    <name type="common">Swimming crab</name>
    <name type="synonym">Neptunus trituberculatus</name>
    <dbReference type="NCBI Taxonomy" id="210409"/>
    <lineage>
        <taxon>Eukaryota</taxon>
        <taxon>Metazoa</taxon>
        <taxon>Ecdysozoa</taxon>
        <taxon>Arthropoda</taxon>
        <taxon>Crustacea</taxon>
        <taxon>Multicrustacea</taxon>
        <taxon>Malacostraca</taxon>
        <taxon>Eumalacostraca</taxon>
        <taxon>Eucarida</taxon>
        <taxon>Decapoda</taxon>
        <taxon>Pleocyemata</taxon>
        <taxon>Brachyura</taxon>
        <taxon>Eubrachyura</taxon>
        <taxon>Portunoidea</taxon>
        <taxon>Portunidae</taxon>
        <taxon>Portuninae</taxon>
        <taxon>Portunus</taxon>
    </lineage>
</organism>
<evidence type="ECO:0000256" key="1">
    <source>
        <dbReference type="ARBA" id="ARBA00005271"/>
    </source>
</evidence>
<dbReference type="EMBL" id="VSRR010041094">
    <property type="protein sequence ID" value="MPC75426.1"/>
    <property type="molecule type" value="Genomic_DNA"/>
</dbReference>
<dbReference type="InterPro" id="IPR042201">
    <property type="entry name" value="FH2_Formin_sf"/>
</dbReference>
<dbReference type="PROSITE" id="PS51444">
    <property type="entry name" value="FH2"/>
    <property type="match status" value="1"/>
</dbReference>
<dbReference type="GO" id="GO:0051015">
    <property type="term" value="F:actin filament binding"/>
    <property type="evidence" value="ECO:0007669"/>
    <property type="project" value="TreeGrafter"/>
</dbReference>
<accession>A0A5B7I0F2</accession>
<comment type="similarity">
    <text evidence="1">Belongs to the formin homology family. Cappuccino subfamily.</text>
</comment>
<dbReference type="PANTHER" id="PTHR45920">
    <property type="entry name" value="FORMIN HOMOLOGY 2 DOMAIN CONTAINING, ISOFORM I"/>
    <property type="match status" value="1"/>
</dbReference>
<comment type="caution">
    <text evidence="3">The sequence shown here is derived from an EMBL/GenBank/DDBJ whole genome shotgun (WGS) entry which is preliminary data.</text>
</comment>
<dbReference type="SUPFAM" id="SSF101447">
    <property type="entry name" value="Formin homology 2 domain (FH2 domain)"/>
    <property type="match status" value="1"/>
</dbReference>
<evidence type="ECO:0000313" key="3">
    <source>
        <dbReference type="EMBL" id="MPC75426.1"/>
    </source>
</evidence>
<feature type="domain" description="FH2" evidence="2">
    <location>
        <begin position="1"/>
        <end position="144"/>
    </location>
</feature>
<keyword evidence="4" id="KW-1185">Reference proteome</keyword>
<dbReference type="GO" id="GO:0030866">
    <property type="term" value="P:cortical actin cytoskeleton organization"/>
    <property type="evidence" value="ECO:0007669"/>
    <property type="project" value="TreeGrafter"/>
</dbReference>
<dbReference type="AlphaFoldDB" id="A0A5B7I0F2"/>
<dbReference type="PANTHER" id="PTHR45920:SF7">
    <property type="entry name" value="FORMIN-G"/>
    <property type="match status" value="1"/>
</dbReference>